<evidence type="ECO:0000313" key="2">
    <source>
        <dbReference type="EMBL" id="KHG26392.1"/>
    </source>
</evidence>
<dbReference type="EMBL" id="KN436344">
    <property type="protein sequence ID" value="KHG26392.1"/>
    <property type="molecule type" value="Genomic_DNA"/>
</dbReference>
<sequence>MGWAVKSKIKSFINILQVLRIKEFKTKKTEKKGRTAGSSRCTLTSYQDSM</sequence>
<protein>
    <submittedName>
        <fullName evidence="2">Uncharacterized protein</fullName>
    </submittedName>
</protein>
<evidence type="ECO:0000313" key="3">
    <source>
        <dbReference type="Proteomes" id="UP000032142"/>
    </source>
</evidence>
<gene>
    <name evidence="2" type="ORF">F383_01788</name>
</gene>
<organism evidence="2 3">
    <name type="scientific">Gossypium arboreum</name>
    <name type="common">Tree cotton</name>
    <name type="synonym">Gossypium nanking</name>
    <dbReference type="NCBI Taxonomy" id="29729"/>
    <lineage>
        <taxon>Eukaryota</taxon>
        <taxon>Viridiplantae</taxon>
        <taxon>Streptophyta</taxon>
        <taxon>Embryophyta</taxon>
        <taxon>Tracheophyta</taxon>
        <taxon>Spermatophyta</taxon>
        <taxon>Magnoliopsida</taxon>
        <taxon>eudicotyledons</taxon>
        <taxon>Gunneridae</taxon>
        <taxon>Pentapetalae</taxon>
        <taxon>rosids</taxon>
        <taxon>malvids</taxon>
        <taxon>Malvales</taxon>
        <taxon>Malvaceae</taxon>
        <taxon>Malvoideae</taxon>
        <taxon>Gossypium</taxon>
    </lineage>
</organism>
<dbReference type="Proteomes" id="UP000032142">
    <property type="component" value="Unassembled WGS sequence"/>
</dbReference>
<dbReference type="AlphaFoldDB" id="A0A0B0PNH6"/>
<keyword evidence="3" id="KW-1185">Reference proteome</keyword>
<feature type="region of interest" description="Disordered" evidence="1">
    <location>
        <begin position="29"/>
        <end position="50"/>
    </location>
</feature>
<reference evidence="3" key="1">
    <citation type="submission" date="2014-09" db="EMBL/GenBank/DDBJ databases">
        <authorList>
            <person name="Mudge J."/>
            <person name="Ramaraj T."/>
            <person name="Lindquist I.E."/>
            <person name="Bharti A.K."/>
            <person name="Sundararajan A."/>
            <person name="Cameron C.T."/>
            <person name="Woodward J.E."/>
            <person name="May G.D."/>
            <person name="Brubaker C."/>
            <person name="Broadhvest J."/>
            <person name="Wilkins T.A."/>
        </authorList>
    </citation>
    <scope>NUCLEOTIDE SEQUENCE</scope>
    <source>
        <strain evidence="3">cv. AKA8401</strain>
    </source>
</reference>
<accession>A0A0B0PNH6</accession>
<evidence type="ECO:0000256" key="1">
    <source>
        <dbReference type="SAM" id="MobiDB-lite"/>
    </source>
</evidence>
<proteinExistence type="predicted"/>
<name>A0A0B0PNH6_GOSAR</name>
<feature type="compositionally biased region" description="Polar residues" evidence="1">
    <location>
        <begin position="36"/>
        <end position="50"/>
    </location>
</feature>